<dbReference type="SFLD" id="SFLDG01144">
    <property type="entry name" value="C2.B.4:_PGP_Like"/>
    <property type="match status" value="1"/>
</dbReference>
<dbReference type="InterPro" id="IPR023214">
    <property type="entry name" value="HAD_sf"/>
</dbReference>
<sequence>MSKKMIFFDIDGTLYDENKQLPASTRDAIHRLRSKGHDIAISTGRAPYLFDDLREELDIHTFISFNGQFVKYNGNAIYQNTIPTTTLQSLQSFASEKGHPIVFMGSSAMKANIEFHHDIHESITTLGVEHPEFDASFAEQNNIYQALLFAREDEGGRYADQMQDLRFVRWHPYSLDVIPPGGSKANGIKNLIAEAGIKLEDCYAFGDNYNDVEMLQYVPNSVAMGNAPDEVKSYARHITADVGDDGIARGLEKVGLL</sequence>
<gene>
    <name evidence="1" type="ORF">SAMN05421781_0062</name>
</gene>
<dbReference type="Gene3D" id="3.40.50.1000">
    <property type="entry name" value="HAD superfamily/HAD-like"/>
    <property type="match status" value="1"/>
</dbReference>
<dbReference type="RefSeq" id="WP_091610035.1">
    <property type="nucleotide sequence ID" value="NZ_FNNC01000001.1"/>
</dbReference>
<dbReference type="SFLD" id="SFLDS00003">
    <property type="entry name" value="Haloacid_Dehalogenase"/>
    <property type="match status" value="1"/>
</dbReference>
<dbReference type="GO" id="GO:0016791">
    <property type="term" value="F:phosphatase activity"/>
    <property type="evidence" value="ECO:0007669"/>
    <property type="project" value="TreeGrafter"/>
</dbReference>
<dbReference type="InterPro" id="IPR006379">
    <property type="entry name" value="HAD-SF_hydro_IIB"/>
</dbReference>
<reference evidence="2" key="1">
    <citation type="submission" date="2016-10" db="EMBL/GenBank/DDBJ databases">
        <authorList>
            <person name="Varghese N."/>
            <person name="Submissions S."/>
        </authorList>
    </citation>
    <scope>NUCLEOTIDE SEQUENCE [LARGE SCALE GENOMIC DNA]</scope>
    <source>
        <strain evidence="2">DSM 23126</strain>
    </source>
</reference>
<dbReference type="SFLD" id="SFLDG01140">
    <property type="entry name" value="C2.B:_Phosphomannomutase_and_P"/>
    <property type="match status" value="1"/>
</dbReference>
<dbReference type="PROSITE" id="PS01229">
    <property type="entry name" value="COF_2"/>
    <property type="match status" value="1"/>
</dbReference>
<dbReference type="NCBIfam" id="TIGR00099">
    <property type="entry name" value="Cof-subfamily"/>
    <property type="match status" value="1"/>
</dbReference>
<dbReference type="AlphaFoldDB" id="A0A1H2PZU7"/>
<dbReference type="Proteomes" id="UP000199488">
    <property type="component" value="Unassembled WGS sequence"/>
</dbReference>
<evidence type="ECO:0000313" key="1">
    <source>
        <dbReference type="EMBL" id="SDW00382.1"/>
    </source>
</evidence>
<dbReference type="InterPro" id="IPR000150">
    <property type="entry name" value="Cof"/>
</dbReference>
<protein>
    <recommendedName>
        <fullName evidence="3">Cof subfamily of IIB subfamily of haloacid dehalogenase superfamily/HAD-superfamily hydrolase, subfamily IIB</fullName>
    </recommendedName>
</protein>
<dbReference type="InterPro" id="IPR036412">
    <property type="entry name" value="HAD-like_sf"/>
</dbReference>
<dbReference type="SUPFAM" id="SSF56784">
    <property type="entry name" value="HAD-like"/>
    <property type="match status" value="1"/>
</dbReference>
<evidence type="ECO:0008006" key="3">
    <source>
        <dbReference type="Google" id="ProtNLM"/>
    </source>
</evidence>
<dbReference type="PANTHER" id="PTHR10000:SF25">
    <property type="entry name" value="PHOSPHATASE YKRA-RELATED"/>
    <property type="match status" value="1"/>
</dbReference>
<dbReference type="STRING" id="1122204.SAMN05421781_0062"/>
<dbReference type="EMBL" id="FNNC01000001">
    <property type="protein sequence ID" value="SDW00382.1"/>
    <property type="molecule type" value="Genomic_DNA"/>
</dbReference>
<keyword evidence="2" id="KW-1185">Reference proteome</keyword>
<proteinExistence type="predicted"/>
<dbReference type="OrthoDB" id="9810101at2"/>
<dbReference type="PANTHER" id="PTHR10000">
    <property type="entry name" value="PHOSPHOSERINE PHOSPHATASE"/>
    <property type="match status" value="1"/>
</dbReference>
<dbReference type="GO" id="GO:0005829">
    <property type="term" value="C:cytosol"/>
    <property type="evidence" value="ECO:0007669"/>
    <property type="project" value="TreeGrafter"/>
</dbReference>
<accession>A0A1H2PZU7</accession>
<evidence type="ECO:0000313" key="2">
    <source>
        <dbReference type="Proteomes" id="UP000199488"/>
    </source>
</evidence>
<dbReference type="Pfam" id="PF08282">
    <property type="entry name" value="Hydrolase_3"/>
    <property type="match status" value="1"/>
</dbReference>
<dbReference type="GO" id="GO:0000287">
    <property type="term" value="F:magnesium ion binding"/>
    <property type="evidence" value="ECO:0007669"/>
    <property type="project" value="TreeGrafter"/>
</dbReference>
<dbReference type="Gene3D" id="3.30.1240.10">
    <property type="match status" value="1"/>
</dbReference>
<organism evidence="1 2">
    <name type="scientific">Marinococcus luteus</name>
    <dbReference type="NCBI Taxonomy" id="1122204"/>
    <lineage>
        <taxon>Bacteria</taxon>
        <taxon>Bacillati</taxon>
        <taxon>Bacillota</taxon>
        <taxon>Bacilli</taxon>
        <taxon>Bacillales</taxon>
        <taxon>Bacillaceae</taxon>
        <taxon>Marinococcus</taxon>
    </lineage>
</organism>
<name>A0A1H2PZU7_9BACI</name>
<dbReference type="CDD" id="cd07517">
    <property type="entry name" value="HAD_HPP"/>
    <property type="match status" value="1"/>
</dbReference>
<dbReference type="NCBIfam" id="TIGR01484">
    <property type="entry name" value="HAD-SF-IIB"/>
    <property type="match status" value="1"/>
</dbReference>